<keyword evidence="1" id="KW-1133">Transmembrane helix</keyword>
<accession>A0ABN9URE8</accession>
<name>A0ABN9URE8_9DINO</name>
<keyword evidence="1" id="KW-0472">Membrane</keyword>
<dbReference type="EMBL" id="CAUYUJ010016162">
    <property type="protein sequence ID" value="CAK0862448.1"/>
    <property type="molecule type" value="Genomic_DNA"/>
</dbReference>
<feature type="transmembrane region" description="Helical" evidence="1">
    <location>
        <begin position="44"/>
        <end position="64"/>
    </location>
</feature>
<feature type="transmembrane region" description="Helical" evidence="1">
    <location>
        <begin position="204"/>
        <end position="223"/>
    </location>
</feature>
<organism evidence="2 3">
    <name type="scientific">Prorocentrum cordatum</name>
    <dbReference type="NCBI Taxonomy" id="2364126"/>
    <lineage>
        <taxon>Eukaryota</taxon>
        <taxon>Sar</taxon>
        <taxon>Alveolata</taxon>
        <taxon>Dinophyceae</taxon>
        <taxon>Prorocentrales</taxon>
        <taxon>Prorocentraceae</taxon>
        <taxon>Prorocentrum</taxon>
    </lineage>
</organism>
<evidence type="ECO:0000256" key="1">
    <source>
        <dbReference type="SAM" id="Phobius"/>
    </source>
</evidence>
<reference evidence="2" key="1">
    <citation type="submission" date="2023-10" db="EMBL/GenBank/DDBJ databases">
        <authorList>
            <person name="Chen Y."/>
            <person name="Shah S."/>
            <person name="Dougan E. K."/>
            <person name="Thang M."/>
            <person name="Chan C."/>
        </authorList>
    </citation>
    <scope>NUCLEOTIDE SEQUENCE [LARGE SCALE GENOMIC DNA]</scope>
</reference>
<gene>
    <name evidence="2" type="ORF">PCOR1329_LOCUS50860</name>
</gene>
<evidence type="ECO:0008006" key="4">
    <source>
        <dbReference type="Google" id="ProtNLM"/>
    </source>
</evidence>
<protein>
    <recommendedName>
        <fullName evidence="4">Gustatory receptor</fullName>
    </recommendedName>
</protein>
<keyword evidence="3" id="KW-1185">Reference proteome</keyword>
<feature type="transmembrane region" description="Helical" evidence="1">
    <location>
        <begin position="139"/>
        <end position="158"/>
    </location>
</feature>
<sequence>MAVQDPLLVEEGGRWAPEVDRIYEQSFRPTPLGLNFTMGPGLRWVRAATVFTLVMWMLVMPIVYTQLTCDPETLDAHAAKHPMWVWAILLVLSAVVVLAEAKALMYCMRPFKELRRAAGLTEARLGILGIFKVSDTKYILFRLFSTFVNVFFGLYVFGLSMVQSAGDQLCRGTTQWHFAWDATMLQSWFSFISLFFWDKVGNLTHCYFACVVLLFISFPRALLHSIPAPLRADETMERETTCCFIWILRVCRDAWTPTPPVDMAVKTVYDMESKKWKEVRFRSCWRRLCDRWSQVVKTTAMRVTGVDLGGCHCLESVWLSTFFTDASVSLAAVMGLDGLKDIAQTLAICQLHKFRREVDSGNIDEKETKRKFVQMQRRLILVLEAALRQTYGHTVMRGGVILNLQVTQFYLHRAVMLHTMNTIYMDHPTLYSILFTVGSVVVFDLMIQLRQALHMYCQVMGTIRSKVSGGTTLESIGSSCKQDKKTINLLMMYVICWAVIGYSLFAYAVLKLYMSLMACPGEGYNLGSCAPIPWDCLNTTLHPDKVGCIRNSV</sequence>
<dbReference type="Proteomes" id="UP001189429">
    <property type="component" value="Unassembled WGS sequence"/>
</dbReference>
<evidence type="ECO:0000313" key="3">
    <source>
        <dbReference type="Proteomes" id="UP001189429"/>
    </source>
</evidence>
<feature type="transmembrane region" description="Helical" evidence="1">
    <location>
        <begin position="489"/>
        <end position="510"/>
    </location>
</feature>
<feature type="transmembrane region" description="Helical" evidence="1">
    <location>
        <begin position="84"/>
        <end position="106"/>
    </location>
</feature>
<evidence type="ECO:0000313" key="2">
    <source>
        <dbReference type="EMBL" id="CAK0862448.1"/>
    </source>
</evidence>
<proteinExistence type="predicted"/>
<comment type="caution">
    <text evidence="2">The sequence shown here is derived from an EMBL/GenBank/DDBJ whole genome shotgun (WGS) entry which is preliminary data.</text>
</comment>
<feature type="transmembrane region" description="Helical" evidence="1">
    <location>
        <begin position="429"/>
        <end position="447"/>
    </location>
</feature>
<keyword evidence="1" id="KW-0812">Transmembrane</keyword>